<dbReference type="EMBL" id="QFGA01000003">
    <property type="protein sequence ID" value="TEB04937.1"/>
    <property type="molecule type" value="Genomic_DNA"/>
</dbReference>
<comment type="similarity">
    <text evidence="2">Belongs to the FliJ family.</text>
</comment>
<dbReference type="GO" id="GO:0006935">
    <property type="term" value="P:chemotaxis"/>
    <property type="evidence" value="ECO:0007669"/>
    <property type="project" value="UniProtKB-KW"/>
</dbReference>
<evidence type="ECO:0000313" key="11">
    <source>
        <dbReference type="EMBL" id="TEB04937.1"/>
    </source>
</evidence>
<keyword evidence="7" id="KW-1005">Bacterial flagellum biogenesis</keyword>
<evidence type="ECO:0000313" key="12">
    <source>
        <dbReference type="Proteomes" id="UP000298324"/>
    </source>
</evidence>
<dbReference type="GO" id="GO:0071973">
    <property type="term" value="P:bacterial-type flagellum-dependent cell motility"/>
    <property type="evidence" value="ECO:0007669"/>
    <property type="project" value="InterPro"/>
</dbReference>
<keyword evidence="11" id="KW-0282">Flagellum</keyword>
<evidence type="ECO:0000256" key="10">
    <source>
        <dbReference type="ARBA" id="ARBA00023225"/>
    </source>
</evidence>
<dbReference type="AlphaFoldDB" id="A0A4Y7R833"/>
<dbReference type="Pfam" id="PF02050">
    <property type="entry name" value="FliJ"/>
    <property type="match status" value="1"/>
</dbReference>
<keyword evidence="11" id="KW-0969">Cilium</keyword>
<accession>A0A4Y7R833</accession>
<dbReference type="GO" id="GO:0009288">
    <property type="term" value="C:bacterial-type flagellum"/>
    <property type="evidence" value="ECO:0007669"/>
    <property type="project" value="InterPro"/>
</dbReference>
<evidence type="ECO:0000256" key="6">
    <source>
        <dbReference type="ARBA" id="ARBA00022500"/>
    </source>
</evidence>
<keyword evidence="5" id="KW-1003">Cell membrane</keyword>
<dbReference type="GO" id="GO:0005886">
    <property type="term" value="C:plasma membrane"/>
    <property type="evidence" value="ECO:0007669"/>
    <property type="project" value="UniProtKB-SubCell"/>
</dbReference>
<evidence type="ECO:0000256" key="7">
    <source>
        <dbReference type="ARBA" id="ARBA00022795"/>
    </source>
</evidence>
<dbReference type="Proteomes" id="UP000298324">
    <property type="component" value="Unassembled WGS sequence"/>
</dbReference>
<gene>
    <name evidence="11" type="ORF">Psch_03700</name>
</gene>
<dbReference type="InterPro" id="IPR012823">
    <property type="entry name" value="Flagell_FliJ"/>
</dbReference>
<keyword evidence="12" id="KW-1185">Reference proteome</keyword>
<dbReference type="GO" id="GO:0044781">
    <property type="term" value="P:bacterial-type flagellum organization"/>
    <property type="evidence" value="ECO:0007669"/>
    <property type="project" value="UniProtKB-KW"/>
</dbReference>
<dbReference type="InterPro" id="IPR053716">
    <property type="entry name" value="Flag_assembly_chemotaxis_eff"/>
</dbReference>
<dbReference type="GO" id="GO:0015031">
    <property type="term" value="P:protein transport"/>
    <property type="evidence" value="ECO:0007669"/>
    <property type="project" value="UniProtKB-KW"/>
</dbReference>
<organism evidence="11 12">
    <name type="scientific">Pelotomaculum schinkii</name>
    <dbReference type="NCBI Taxonomy" id="78350"/>
    <lineage>
        <taxon>Bacteria</taxon>
        <taxon>Bacillati</taxon>
        <taxon>Bacillota</taxon>
        <taxon>Clostridia</taxon>
        <taxon>Eubacteriales</taxon>
        <taxon>Desulfotomaculaceae</taxon>
        <taxon>Pelotomaculum</taxon>
    </lineage>
</organism>
<proteinExistence type="inferred from homology"/>
<dbReference type="NCBIfam" id="TIGR02473">
    <property type="entry name" value="flagell_FliJ"/>
    <property type="match status" value="1"/>
</dbReference>
<name>A0A4Y7R833_9FIRM</name>
<comment type="subcellular location">
    <subcellularLocation>
        <location evidence="1">Cell membrane</location>
        <topology evidence="1">Peripheral membrane protein</topology>
        <orientation evidence="1">Cytoplasmic side</orientation>
    </subcellularLocation>
</comment>
<evidence type="ECO:0000256" key="9">
    <source>
        <dbReference type="ARBA" id="ARBA00023136"/>
    </source>
</evidence>
<keyword evidence="10" id="KW-1006">Bacterial flagellum protein export</keyword>
<evidence type="ECO:0000256" key="8">
    <source>
        <dbReference type="ARBA" id="ARBA00022927"/>
    </source>
</evidence>
<dbReference type="RefSeq" id="WP_190259223.1">
    <property type="nucleotide sequence ID" value="NZ_QFGA01000003.1"/>
</dbReference>
<evidence type="ECO:0000256" key="3">
    <source>
        <dbReference type="ARBA" id="ARBA00020392"/>
    </source>
</evidence>
<evidence type="ECO:0000256" key="1">
    <source>
        <dbReference type="ARBA" id="ARBA00004413"/>
    </source>
</evidence>
<evidence type="ECO:0000256" key="5">
    <source>
        <dbReference type="ARBA" id="ARBA00022475"/>
    </source>
</evidence>
<keyword evidence="11" id="KW-0966">Cell projection</keyword>
<dbReference type="Gene3D" id="1.10.287.1700">
    <property type="match status" value="1"/>
</dbReference>
<evidence type="ECO:0000256" key="4">
    <source>
        <dbReference type="ARBA" id="ARBA00022448"/>
    </source>
</evidence>
<protein>
    <recommendedName>
        <fullName evidence="3">Flagellar FliJ protein</fullName>
    </recommendedName>
</protein>
<keyword evidence="6" id="KW-0145">Chemotaxis</keyword>
<reference evidence="11 12" key="1">
    <citation type="journal article" date="2018" name="Environ. Microbiol.">
        <title>Novel energy conservation strategies and behaviour of Pelotomaculum schinkii driving syntrophic propionate catabolism.</title>
        <authorList>
            <person name="Hidalgo-Ahumada C.A.P."/>
            <person name="Nobu M.K."/>
            <person name="Narihiro T."/>
            <person name="Tamaki H."/>
            <person name="Liu W.T."/>
            <person name="Kamagata Y."/>
            <person name="Stams A.J.M."/>
            <person name="Imachi H."/>
            <person name="Sousa D.Z."/>
        </authorList>
    </citation>
    <scope>NUCLEOTIDE SEQUENCE [LARGE SCALE GENOMIC DNA]</scope>
    <source>
        <strain evidence="11 12">HH</strain>
    </source>
</reference>
<sequence>MAKFQFHLEPVLKQRAAKEVSAEQALALARKEYNRRLTLLENTRQSLQALEETGRDGLDYFEIRQHFFYRASINEKIKVQEKGVSAADRVVAHKRDEAVQARRERQVLDKLKEQCLQNYRREMADREQKEVDELSLSIYHRRVN</sequence>
<evidence type="ECO:0000256" key="2">
    <source>
        <dbReference type="ARBA" id="ARBA00010004"/>
    </source>
</evidence>
<keyword evidence="8" id="KW-0653">Protein transport</keyword>
<keyword evidence="4" id="KW-0813">Transport</keyword>
<comment type="caution">
    <text evidence="11">The sequence shown here is derived from an EMBL/GenBank/DDBJ whole genome shotgun (WGS) entry which is preliminary data.</text>
</comment>
<keyword evidence="9" id="KW-0472">Membrane</keyword>